<proteinExistence type="predicted"/>
<dbReference type="HOGENOM" id="CLU_102479_0_0_9"/>
<dbReference type="InterPro" id="IPR001279">
    <property type="entry name" value="Metallo-B-lactamas"/>
</dbReference>
<dbReference type="Pfam" id="PF23023">
    <property type="entry name" value="Anti-Pycsar_Apyc1"/>
    <property type="match status" value="1"/>
</dbReference>
<dbReference type="KEGG" id="cle:Clole_4187"/>
<dbReference type="PANTHER" id="PTHR42663">
    <property type="entry name" value="HYDROLASE C777.06C-RELATED-RELATED"/>
    <property type="match status" value="1"/>
</dbReference>
<accession>F2JMU4</accession>
<dbReference type="Gene3D" id="3.60.15.10">
    <property type="entry name" value="Ribonuclease Z/Hydroxyacylglutathione hydrolase-like"/>
    <property type="match status" value="1"/>
</dbReference>
<dbReference type="PANTHER" id="PTHR42663:SF6">
    <property type="entry name" value="HYDROLASE C777.06C-RELATED"/>
    <property type="match status" value="1"/>
</dbReference>
<dbReference type="Proteomes" id="UP000008467">
    <property type="component" value="Chromosome"/>
</dbReference>
<reference evidence="2 3" key="1">
    <citation type="journal article" date="2011" name="J. Bacteriol.">
        <title>Complete genome sequence of the cellulose-degrading bacterium Cellulosilyticum lentocellum.</title>
        <authorList>
            <consortium name="US DOE Joint Genome Institute"/>
            <person name="Miller D.A."/>
            <person name="Suen G."/>
            <person name="Bruce D."/>
            <person name="Copeland A."/>
            <person name="Cheng J.F."/>
            <person name="Detter C."/>
            <person name="Goodwin L.A."/>
            <person name="Han C.S."/>
            <person name="Hauser L.J."/>
            <person name="Land M.L."/>
            <person name="Lapidus A."/>
            <person name="Lucas S."/>
            <person name="Meincke L."/>
            <person name="Pitluck S."/>
            <person name="Tapia R."/>
            <person name="Teshima H."/>
            <person name="Woyke T."/>
            <person name="Fox B.G."/>
            <person name="Angert E.R."/>
            <person name="Currie C.R."/>
        </authorList>
    </citation>
    <scope>NUCLEOTIDE SEQUENCE [LARGE SCALE GENOMIC DNA]</scope>
    <source>
        <strain evidence="3">ATCC 49066 / DSM 5427 / NCIMB 11756 / RHM5</strain>
    </source>
</reference>
<feature type="domain" description="Metallo-beta-lactamase" evidence="1">
    <location>
        <begin position="16"/>
        <end position="217"/>
    </location>
</feature>
<dbReference type="STRING" id="642492.Clole_4187"/>
<gene>
    <name evidence="2" type="ordered locus">Clole_4187</name>
</gene>
<evidence type="ECO:0000313" key="3">
    <source>
        <dbReference type="Proteomes" id="UP000008467"/>
    </source>
</evidence>
<protein>
    <submittedName>
        <fullName evidence="2">Beta-lactamase domain protein</fullName>
    </submittedName>
</protein>
<dbReference type="InterPro" id="IPR036866">
    <property type="entry name" value="RibonucZ/Hydroxyglut_hydro"/>
</dbReference>
<evidence type="ECO:0000313" key="2">
    <source>
        <dbReference type="EMBL" id="ADZ85859.1"/>
    </source>
</evidence>
<dbReference type="AlphaFoldDB" id="F2JMU4"/>
<dbReference type="eggNOG" id="COG1234">
    <property type="taxonomic scope" value="Bacteria"/>
</dbReference>
<dbReference type="EMBL" id="CP002582">
    <property type="protein sequence ID" value="ADZ85859.1"/>
    <property type="molecule type" value="Genomic_DNA"/>
</dbReference>
<sequence>MLKFIGIGSAFNTDLGNTSAYIKKEDRMLLIDCGGTVFHELQKQKLLEGVNQIYMIITHTHPDHVGSVGEVIFYFYYLLGKKATIIYPHKEHIAKFLESVGVSGEMYELLAINDENQEIYIQDQYLGKIGIRHIPVTHVDTIEAYGFILKIQGKTLYYSGDANQLSTEVIQGLKNGQIDVIYHDTCGLDYEKNSHMSLKKLKEMIEEPYRNKVYCMHLDKHITKAEILKEGFRIVERYKEMDQ</sequence>
<dbReference type="RefSeq" id="WP_013659130.1">
    <property type="nucleotide sequence ID" value="NC_015275.1"/>
</dbReference>
<dbReference type="SUPFAM" id="SSF56281">
    <property type="entry name" value="Metallo-hydrolase/oxidoreductase"/>
    <property type="match status" value="1"/>
</dbReference>
<keyword evidence="3" id="KW-1185">Reference proteome</keyword>
<name>F2JMU4_CELLD</name>
<evidence type="ECO:0000259" key="1">
    <source>
        <dbReference type="SMART" id="SM00849"/>
    </source>
</evidence>
<dbReference type="SMART" id="SM00849">
    <property type="entry name" value="Lactamase_B"/>
    <property type="match status" value="1"/>
</dbReference>
<organism evidence="2 3">
    <name type="scientific">Cellulosilyticum lentocellum (strain ATCC 49066 / DSM 5427 / NCIMB 11756 / RHM5)</name>
    <name type="common">Clostridium lentocellum</name>
    <dbReference type="NCBI Taxonomy" id="642492"/>
    <lineage>
        <taxon>Bacteria</taxon>
        <taxon>Bacillati</taxon>
        <taxon>Bacillota</taxon>
        <taxon>Clostridia</taxon>
        <taxon>Lachnospirales</taxon>
        <taxon>Cellulosilyticaceae</taxon>
        <taxon>Cellulosilyticum</taxon>
    </lineage>
</organism>